<feature type="compositionally biased region" description="Pro residues" evidence="10">
    <location>
        <begin position="390"/>
        <end position="414"/>
    </location>
</feature>
<dbReference type="InterPro" id="IPR052422">
    <property type="entry name" value="Auxin_Ser/Thr_Kinase"/>
</dbReference>
<evidence type="ECO:0000256" key="9">
    <source>
        <dbReference type="ARBA" id="ARBA00023180"/>
    </source>
</evidence>
<dbReference type="InterPro" id="IPR032675">
    <property type="entry name" value="LRR_dom_sf"/>
</dbReference>
<evidence type="ECO:0000256" key="2">
    <source>
        <dbReference type="ARBA" id="ARBA00022614"/>
    </source>
</evidence>
<comment type="subcellular location">
    <subcellularLocation>
        <location evidence="1">Membrane</location>
        <topology evidence="1">Single-pass membrane protein</topology>
    </subcellularLocation>
</comment>
<evidence type="ECO:0000313" key="14">
    <source>
        <dbReference type="Proteomes" id="UP000594263"/>
    </source>
</evidence>
<dbReference type="SUPFAM" id="SSF56112">
    <property type="entry name" value="Protein kinase-like (PK-like)"/>
    <property type="match status" value="1"/>
</dbReference>
<keyword evidence="14" id="KW-1185">Reference proteome</keyword>
<dbReference type="PANTHER" id="PTHR47986:SF1">
    <property type="entry name" value="OS04G0685900 PROTEIN"/>
    <property type="match status" value="1"/>
</dbReference>
<evidence type="ECO:0000256" key="10">
    <source>
        <dbReference type="SAM" id="MobiDB-lite"/>
    </source>
</evidence>
<dbReference type="GO" id="GO:0016020">
    <property type="term" value="C:membrane"/>
    <property type="evidence" value="ECO:0007669"/>
    <property type="project" value="UniProtKB-SubCell"/>
</dbReference>
<keyword evidence="9" id="KW-0325">Glycoprotein</keyword>
<dbReference type="Pfam" id="PF08263">
    <property type="entry name" value="LRRNT_2"/>
    <property type="match status" value="1"/>
</dbReference>
<keyword evidence="4" id="KW-0732">Signal</keyword>
<keyword evidence="6 11" id="KW-1133">Transmembrane helix</keyword>
<evidence type="ECO:0000256" key="5">
    <source>
        <dbReference type="ARBA" id="ARBA00022737"/>
    </source>
</evidence>
<evidence type="ECO:0000256" key="8">
    <source>
        <dbReference type="ARBA" id="ARBA00023170"/>
    </source>
</evidence>
<evidence type="ECO:0000256" key="1">
    <source>
        <dbReference type="ARBA" id="ARBA00004167"/>
    </source>
</evidence>
<dbReference type="InterPro" id="IPR011009">
    <property type="entry name" value="Kinase-like_dom_sf"/>
</dbReference>
<dbReference type="PANTHER" id="PTHR47986">
    <property type="entry name" value="OSJNBA0070M12.3 PROTEIN"/>
    <property type="match status" value="1"/>
</dbReference>
<dbReference type="Gene3D" id="3.80.10.10">
    <property type="entry name" value="Ribonuclease Inhibitor"/>
    <property type="match status" value="2"/>
</dbReference>
<protein>
    <recommendedName>
        <fullName evidence="12">Leucine-rich repeat-containing N-terminal plant-type domain-containing protein</fullName>
    </recommendedName>
</protein>
<keyword evidence="7 11" id="KW-0472">Membrane</keyword>
<dbReference type="AlphaFoldDB" id="A0A7N0VD97"/>
<keyword evidence="3 11" id="KW-0812">Transmembrane</keyword>
<evidence type="ECO:0000256" key="7">
    <source>
        <dbReference type="ARBA" id="ARBA00023136"/>
    </source>
</evidence>
<dbReference type="InterPro" id="IPR003591">
    <property type="entry name" value="Leu-rich_rpt_typical-subtyp"/>
</dbReference>
<dbReference type="OMA" id="INNVAPA"/>
<feature type="region of interest" description="Disordered" evidence="10">
    <location>
        <begin position="373"/>
        <end position="422"/>
    </location>
</feature>
<keyword evidence="5" id="KW-0677">Repeat</keyword>
<dbReference type="Proteomes" id="UP000594263">
    <property type="component" value="Unplaced"/>
</dbReference>
<dbReference type="InterPro" id="IPR013210">
    <property type="entry name" value="LRR_N_plant-typ"/>
</dbReference>
<dbReference type="Gene3D" id="3.30.200.20">
    <property type="entry name" value="Phosphorylase Kinase, domain 1"/>
    <property type="match status" value="1"/>
</dbReference>
<dbReference type="InterPro" id="IPR001611">
    <property type="entry name" value="Leu-rich_rpt"/>
</dbReference>
<keyword evidence="8" id="KW-0675">Receptor</keyword>
<name>A0A7N0VD97_KALFE</name>
<accession>A0A7N0VD97</accession>
<organism evidence="13 14">
    <name type="scientific">Kalanchoe fedtschenkoi</name>
    <name type="common">Lavender scallops</name>
    <name type="synonym">South American air plant</name>
    <dbReference type="NCBI Taxonomy" id="63787"/>
    <lineage>
        <taxon>Eukaryota</taxon>
        <taxon>Viridiplantae</taxon>
        <taxon>Streptophyta</taxon>
        <taxon>Embryophyta</taxon>
        <taxon>Tracheophyta</taxon>
        <taxon>Spermatophyta</taxon>
        <taxon>Magnoliopsida</taxon>
        <taxon>eudicotyledons</taxon>
        <taxon>Gunneridae</taxon>
        <taxon>Pentapetalae</taxon>
        <taxon>Saxifragales</taxon>
        <taxon>Crassulaceae</taxon>
        <taxon>Kalanchoe</taxon>
    </lineage>
</organism>
<dbReference type="EnsemblPlants" id="Kaladp0561s0004.1.v1.1">
    <property type="protein sequence ID" value="Kaladp0561s0004.1.v1.1"/>
    <property type="gene ID" value="Kaladp0561s0004.v1.1"/>
</dbReference>
<feature type="domain" description="Leucine-rich repeat-containing N-terminal plant-type" evidence="12">
    <location>
        <begin position="249"/>
        <end position="288"/>
    </location>
</feature>
<sequence>MGLSGTLPPNFNRLSKLSNLGFQRNNFTGSLPTFSGLSDLVYAYLNDNAFDSIPSDFFVGLTSIQALALDNNPLNATTGWTLPTELQNSKQLINLSMIHCNLVGQLPDFLATFESLNELKLSFNQLTGGIPAAFANSMVRVLWLNGQEPGLSGSISPISSMIYSRQLWLHGNHFTGVIPDIGNLTSLRELNLNGNQLVGVIPPSLATMDLVKLDLNNNQLMGPIPKFKLTNVTYDHNNFCQSVPGAPCSPDVTSLLAVLASVDYPSNLVSQWSGNDPCSLPWVGISCDGQSKITRIILPNRGLNGTLSPSVSTLESLLEIKLGGNNLSGPIPDSLTALKSLKLLDLSHNNFEPPSPKFRSNVRVVLDGNPLFAGGTVSPPPSPGTISPPGYQPSPEQPAPPHVAPPYVKPPFSPVPSQDGQPENGFNRSKLIIIVAAVAGGAFIFLLVIVVALCVCKRKKRRKRTTEAPLSVVVHPKDPLDPQNAVKVTISSTATGNSIETGNSFWSGNSSGLLSSRTLYSGNAISVQILRKVTDNFAPENELGRGGFGVVYRGMRSIPCHFYTQKLLQ</sequence>
<proteinExistence type="predicted"/>
<evidence type="ECO:0000256" key="3">
    <source>
        <dbReference type="ARBA" id="ARBA00022692"/>
    </source>
</evidence>
<evidence type="ECO:0000256" key="11">
    <source>
        <dbReference type="SAM" id="Phobius"/>
    </source>
</evidence>
<feature type="transmembrane region" description="Helical" evidence="11">
    <location>
        <begin position="431"/>
        <end position="455"/>
    </location>
</feature>
<evidence type="ECO:0000256" key="6">
    <source>
        <dbReference type="ARBA" id="ARBA00022989"/>
    </source>
</evidence>
<keyword evidence="2" id="KW-0433">Leucine-rich repeat</keyword>
<dbReference type="SMART" id="SM00369">
    <property type="entry name" value="LRR_TYP"/>
    <property type="match status" value="4"/>
</dbReference>
<dbReference type="FunFam" id="3.80.10.10:FF:000129">
    <property type="entry name" value="Leucine-rich repeat receptor-like kinase"/>
    <property type="match status" value="1"/>
</dbReference>
<evidence type="ECO:0000259" key="12">
    <source>
        <dbReference type="Pfam" id="PF08263"/>
    </source>
</evidence>
<dbReference type="SUPFAM" id="SSF52058">
    <property type="entry name" value="L domain-like"/>
    <property type="match status" value="1"/>
</dbReference>
<evidence type="ECO:0000256" key="4">
    <source>
        <dbReference type="ARBA" id="ARBA00022729"/>
    </source>
</evidence>
<dbReference type="Gramene" id="Kaladp0561s0004.1.v1.1">
    <property type="protein sequence ID" value="Kaladp0561s0004.1.v1.1"/>
    <property type="gene ID" value="Kaladp0561s0004.v1.1"/>
</dbReference>
<reference evidence="13" key="1">
    <citation type="submission" date="2021-01" db="UniProtKB">
        <authorList>
            <consortium name="EnsemblPlants"/>
        </authorList>
    </citation>
    <scope>IDENTIFICATION</scope>
</reference>
<dbReference type="Pfam" id="PF00560">
    <property type="entry name" value="LRR_1"/>
    <property type="match status" value="3"/>
</dbReference>
<evidence type="ECO:0000313" key="13">
    <source>
        <dbReference type="EnsemblPlants" id="Kaladp0561s0004.1.v1.1"/>
    </source>
</evidence>